<evidence type="ECO:0000313" key="3">
    <source>
        <dbReference type="Proteomes" id="UP000218022"/>
    </source>
</evidence>
<sequence>MNSYLSGQRRFCATVFYSITILMSCISAACITACALDLLPDALGGDALAVAVLAILTAVIFCPLHLLPASEVEWHSPETFVRKGRLRCEQFALQGAGDLHGKPMLHQPIITRANWGSRLLSRPLPLMVGSELSQYLSLGYQPSGARSGRIN</sequence>
<evidence type="ECO:0000256" key="1">
    <source>
        <dbReference type="SAM" id="Phobius"/>
    </source>
</evidence>
<name>A0A2A4EUA3_9BURK</name>
<evidence type="ECO:0000313" key="2">
    <source>
        <dbReference type="EMBL" id="PCE24012.1"/>
    </source>
</evidence>
<keyword evidence="1" id="KW-1133">Transmembrane helix</keyword>
<dbReference type="RefSeq" id="WP_096725884.1">
    <property type="nucleotide sequence ID" value="NZ_MTZV01000006.1"/>
</dbReference>
<comment type="caution">
    <text evidence="2">The sequence shown here is derived from an EMBL/GenBank/DDBJ whole genome shotgun (WGS) entry which is preliminary data.</text>
</comment>
<dbReference type="Proteomes" id="UP000218022">
    <property type="component" value="Unassembled WGS sequence"/>
</dbReference>
<feature type="transmembrane region" description="Helical" evidence="1">
    <location>
        <begin position="12"/>
        <end position="36"/>
    </location>
</feature>
<dbReference type="EMBL" id="MTZV01000006">
    <property type="protein sequence ID" value="PCE24012.1"/>
    <property type="molecule type" value="Genomic_DNA"/>
</dbReference>
<organism evidence="2 3">
    <name type="scientific">Paraburkholderia acidicola</name>
    <dbReference type="NCBI Taxonomy" id="1912599"/>
    <lineage>
        <taxon>Bacteria</taxon>
        <taxon>Pseudomonadati</taxon>
        <taxon>Pseudomonadota</taxon>
        <taxon>Betaproteobacteria</taxon>
        <taxon>Burkholderiales</taxon>
        <taxon>Burkholderiaceae</taxon>
        <taxon>Paraburkholderia</taxon>
    </lineage>
</organism>
<gene>
    <name evidence="2" type="ORF">BWP39_30480</name>
</gene>
<dbReference type="AlphaFoldDB" id="A0A2A4EUA3"/>
<protein>
    <submittedName>
        <fullName evidence="2">Uncharacterized protein</fullName>
    </submittedName>
</protein>
<accession>A0A2A4EUA3</accession>
<keyword evidence="1" id="KW-0472">Membrane</keyword>
<keyword evidence="1" id="KW-0812">Transmembrane</keyword>
<proteinExistence type="predicted"/>
<feature type="transmembrane region" description="Helical" evidence="1">
    <location>
        <begin position="48"/>
        <end position="67"/>
    </location>
</feature>
<reference evidence="2 3" key="1">
    <citation type="submission" date="2017-01" db="EMBL/GenBank/DDBJ databases">
        <title>Whole-Genome Shotgun Sequencing of Two beta-Proteobacterial Species in Search of the Bulgecin Biosynthetic Cluster.</title>
        <authorList>
            <person name="Horsman M.E."/>
            <person name="Marous D.R."/>
            <person name="Li R."/>
            <person name="Oliver R.A."/>
            <person name="Byun B."/>
            <person name="Emrich S.J."/>
            <person name="Boggess B."/>
            <person name="Townsend C.A."/>
            <person name="Mobashery S."/>
        </authorList>
    </citation>
    <scope>NUCLEOTIDE SEQUENCE [LARGE SCALE GENOMIC DNA]</scope>
    <source>
        <strain evidence="2 3">ATCC 31363</strain>
    </source>
</reference>